<dbReference type="EMBL" id="JARKNE010000003">
    <property type="protein sequence ID" value="KAK5841234.1"/>
    <property type="molecule type" value="Genomic_DNA"/>
</dbReference>
<organism evidence="2 3">
    <name type="scientific">Gossypium arboreum</name>
    <name type="common">Tree cotton</name>
    <name type="synonym">Gossypium nanking</name>
    <dbReference type="NCBI Taxonomy" id="29729"/>
    <lineage>
        <taxon>Eukaryota</taxon>
        <taxon>Viridiplantae</taxon>
        <taxon>Streptophyta</taxon>
        <taxon>Embryophyta</taxon>
        <taxon>Tracheophyta</taxon>
        <taxon>Spermatophyta</taxon>
        <taxon>Magnoliopsida</taxon>
        <taxon>eudicotyledons</taxon>
        <taxon>Gunneridae</taxon>
        <taxon>Pentapetalae</taxon>
        <taxon>rosids</taxon>
        <taxon>malvids</taxon>
        <taxon>Malvales</taxon>
        <taxon>Malvaceae</taxon>
        <taxon>Malvoideae</taxon>
        <taxon>Gossypium</taxon>
    </lineage>
</organism>
<comment type="caution">
    <text evidence="2">The sequence shown here is derived from an EMBL/GenBank/DDBJ whole genome shotgun (WGS) entry which is preliminary data.</text>
</comment>
<dbReference type="Proteomes" id="UP001358586">
    <property type="component" value="Chromosome 3"/>
</dbReference>
<dbReference type="InterPro" id="IPR026960">
    <property type="entry name" value="RVT-Znf"/>
</dbReference>
<evidence type="ECO:0000259" key="1">
    <source>
        <dbReference type="Pfam" id="PF13966"/>
    </source>
</evidence>
<proteinExistence type="predicted"/>
<dbReference type="Pfam" id="PF13966">
    <property type="entry name" value="zf-RVT"/>
    <property type="match status" value="1"/>
</dbReference>
<gene>
    <name evidence="2" type="ORF">PVK06_010143</name>
</gene>
<evidence type="ECO:0000313" key="2">
    <source>
        <dbReference type="EMBL" id="KAK5841234.1"/>
    </source>
</evidence>
<protein>
    <recommendedName>
        <fullName evidence="1">Reverse transcriptase zinc-binding domain-containing protein</fullName>
    </recommendedName>
</protein>
<reference evidence="2 3" key="1">
    <citation type="submission" date="2023-03" db="EMBL/GenBank/DDBJ databases">
        <title>WGS of Gossypium arboreum.</title>
        <authorList>
            <person name="Yu D."/>
        </authorList>
    </citation>
    <scope>NUCLEOTIDE SEQUENCE [LARGE SCALE GENOMIC DNA]</scope>
    <source>
        <tissue evidence="2">Leaf</tissue>
    </source>
</reference>
<accession>A0ABR0QQG0</accession>
<keyword evidence="3" id="KW-1185">Reference proteome</keyword>
<sequence>MSDLLMEKGVEDLSFDFEKIWKMKVPPRVTSFLWMLALGRLPTIEFFERRGIQFQQMRKECPWCDKELEIVDHLFFKCWLKFNECGVVFEDKAGGGGVLKDEDGVARELLLGSSEAKDAELAELKSIRVALELYEGMGWATCCPLLIEIGSNVVFKWLSETESRPRKLHYFFAEIERRSYLTLGKAEQMGNEMAFAPASGESVEEKGSIGV</sequence>
<feature type="domain" description="Reverse transcriptase zinc-binding" evidence="1">
    <location>
        <begin position="15"/>
        <end position="79"/>
    </location>
</feature>
<name>A0ABR0QQG0_GOSAR</name>
<evidence type="ECO:0000313" key="3">
    <source>
        <dbReference type="Proteomes" id="UP001358586"/>
    </source>
</evidence>